<feature type="domain" description="C2H2-type" evidence="7">
    <location>
        <begin position="48"/>
        <end position="70"/>
    </location>
</feature>
<feature type="domain" description="C2H2-type" evidence="7">
    <location>
        <begin position="131"/>
        <end position="158"/>
    </location>
</feature>
<reference evidence="8" key="2">
    <citation type="submission" date="2025-08" db="UniProtKB">
        <authorList>
            <consortium name="Ensembl"/>
        </authorList>
    </citation>
    <scope>IDENTIFICATION</scope>
</reference>
<keyword evidence="2" id="KW-0677">Repeat</keyword>
<feature type="compositionally biased region" description="Acidic residues" evidence="6">
    <location>
        <begin position="156"/>
        <end position="165"/>
    </location>
</feature>
<evidence type="ECO:0000256" key="2">
    <source>
        <dbReference type="ARBA" id="ARBA00022737"/>
    </source>
</evidence>
<dbReference type="SUPFAM" id="SSF57667">
    <property type="entry name" value="beta-beta-alpha zinc fingers"/>
    <property type="match status" value="5"/>
</dbReference>
<evidence type="ECO:0000256" key="4">
    <source>
        <dbReference type="ARBA" id="ARBA00022833"/>
    </source>
</evidence>
<evidence type="ECO:0000256" key="1">
    <source>
        <dbReference type="ARBA" id="ARBA00022723"/>
    </source>
</evidence>
<dbReference type="SMART" id="SM00355">
    <property type="entry name" value="ZnF_C2H2"/>
    <property type="match status" value="10"/>
</dbReference>
<reference evidence="8" key="1">
    <citation type="submission" date="2023-05" db="EMBL/GenBank/DDBJ databases">
        <title>High-quality long-read genome of Scophthalmus maximus.</title>
        <authorList>
            <person name="Lien S."/>
            <person name="Martinez P."/>
        </authorList>
    </citation>
    <scope>NUCLEOTIDE SEQUENCE [LARGE SCALE GENOMIC DNA]</scope>
</reference>
<dbReference type="GO" id="GO:0008270">
    <property type="term" value="F:zinc ion binding"/>
    <property type="evidence" value="ECO:0007669"/>
    <property type="project" value="UniProtKB-KW"/>
</dbReference>
<dbReference type="AlphaFoldDB" id="A0A8D3BQL7"/>
<evidence type="ECO:0000313" key="9">
    <source>
        <dbReference type="Proteomes" id="UP000694558"/>
    </source>
</evidence>
<feature type="region of interest" description="Disordered" evidence="6">
    <location>
        <begin position="152"/>
        <end position="186"/>
    </location>
</feature>
<dbReference type="FunFam" id="3.30.160.60:FF:002343">
    <property type="entry name" value="Zinc finger protein 33A"/>
    <property type="match status" value="1"/>
</dbReference>
<dbReference type="GO" id="GO:0000977">
    <property type="term" value="F:RNA polymerase II transcription regulatory region sequence-specific DNA binding"/>
    <property type="evidence" value="ECO:0007669"/>
    <property type="project" value="TreeGrafter"/>
</dbReference>
<dbReference type="PANTHER" id="PTHR24409">
    <property type="entry name" value="ZINC FINGER PROTEIN 142"/>
    <property type="match status" value="1"/>
</dbReference>
<keyword evidence="4" id="KW-0862">Zinc</keyword>
<keyword evidence="3 5" id="KW-0863">Zinc-finger</keyword>
<dbReference type="GO" id="GO:0005634">
    <property type="term" value="C:nucleus"/>
    <property type="evidence" value="ECO:0007669"/>
    <property type="project" value="TreeGrafter"/>
</dbReference>
<evidence type="ECO:0000256" key="3">
    <source>
        <dbReference type="ARBA" id="ARBA00022771"/>
    </source>
</evidence>
<evidence type="ECO:0000313" key="8">
    <source>
        <dbReference type="Ensembl" id="ENSSMAP00000037325.1"/>
    </source>
</evidence>
<dbReference type="GeneTree" id="ENSGT00950000183052"/>
<feature type="domain" description="C2H2-type" evidence="7">
    <location>
        <begin position="20"/>
        <end position="47"/>
    </location>
</feature>
<dbReference type="Ensembl" id="ENSSMAT00000073943.1">
    <property type="protein sequence ID" value="ENSSMAP00000037325.1"/>
    <property type="gene ID" value="ENSSMAG00000033942.1"/>
</dbReference>
<protein>
    <recommendedName>
        <fullName evidence="7">C2H2-type domain-containing protein</fullName>
    </recommendedName>
</protein>
<name>A0A8D3BQL7_SCOMX</name>
<keyword evidence="1" id="KW-0479">Metal-binding</keyword>
<evidence type="ECO:0000256" key="5">
    <source>
        <dbReference type="PROSITE-ProRule" id="PRU00042"/>
    </source>
</evidence>
<dbReference type="InterPro" id="IPR036236">
    <property type="entry name" value="Znf_C2H2_sf"/>
</dbReference>
<dbReference type="FunFam" id="3.30.160.60:FF:000264">
    <property type="entry name" value="Zinc finger protein 236"/>
    <property type="match status" value="1"/>
</dbReference>
<feature type="domain" description="C2H2-type" evidence="7">
    <location>
        <begin position="189"/>
        <end position="216"/>
    </location>
</feature>
<evidence type="ECO:0000259" key="7">
    <source>
        <dbReference type="PROSITE" id="PS50157"/>
    </source>
</evidence>
<feature type="domain" description="C2H2-type" evidence="7">
    <location>
        <begin position="294"/>
        <end position="321"/>
    </location>
</feature>
<feature type="domain" description="C2H2-type" evidence="7">
    <location>
        <begin position="269"/>
        <end position="293"/>
    </location>
</feature>
<dbReference type="InterPro" id="IPR013087">
    <property type="entry name" value="Znf_C2H2_type"/>
</dbReference>
<organism evidence="8 9">
    <name type="scientific">Scophthalmus maximus</name>
    <name type="common">Turbot</name>
    <name type="synonym">Psetta maxima</name>
    <dbReference type="NCBI Taxonomy" id="52904"/>
    <lineage>
        <taxon>Eukaryota</taxon>
        <taxon>Metazoa</taxon>
        <taxon>Chordata</taxon>
        <taxon>Craniata</taxon>
        <taxon>Vertebrata</taxon>
        <taxon>Euteleostomi</taxon>
        <taxon>Actinopterygii</taxon>
        <taxon>Neopterygii</taxon>
        <taxon>Teleostei</taxon>
        <taxon>Neoteleostei</taxon>
        <taxon>Acanthomorphata</taxon>
        <taxon>Carangaria</taxon>
        <taxon>Pleuronectiformes</taxon>
        <taxon>Pleuronectoidei</taxon>
        <taxon>Scophthalmidae</taxon>
        <taxon>Scophthalmus</taxon>
    </lineage>
</organism>
<feature type="domain" description="C2H2-type" evidence="7">
    <location>
        <begin position="103"/>
        <end position="130"/>
    </location>
</feature>
<dbReference type="PANTHER" id="PTHR24409:SF295">
    <property type="entry name" value="AZ2-RELATED"/>
    <property type="match status" value="1"/>
</dbReference>
<accession>A0A8D3BQL7</accession>
<dbReference type="PROSITE" id="PS00028">
    <property type="entry name" value="ZINC_FINGER_C2H2_1"/>
    <property type="match status" value="6"/>
</dbReference>
<dbReference type="Pfam" id="PF13894">
    <property type="entry name" value="zf-C2H2_4"/>
    <property type="match status" value="1"/>
</dbReference>
<dbReference type="GO" id="GO:0000981">
    <property type="term" value="F:DNA-binding transcription factor activity, RNA polymerase II-specific"/>
    <property type="evidence" value="ECO:0007669"/>
    <property type="project" value="TreeGrafter"/>
</dbReference>
<dbReference type="Pfam" id="PF13912">
    <property type="entry name" value="zf-C2H2_6"/>
    <property type="match status" value="1"/>
</dbReference>
<sequence length="349" mass="39385">MDAGEGRRFSARRQFTASILHCVICEKTFRHKGNLMKHVETHAEDPECLCGVCGERFESSHGLSDHLRSHRETVGGIGTCPICGRTFQNMETHMRSHTGLKPFSCDFCSKSFPRPGALRRHKKIHSRRTCDICPFCGLTFTQNHLLQDHLKTHEADDGDPGEDSQAETPKPERDKRPTSGPNWSQSPSLCCRVCGDSFHSRGFLRKHAEMHCRESRGACGVCGQQVESTDSLLTHLQSHRETNGTCHICGKSFQNMEAHMRRHTGIKPYGCGVCNKSFPRPGSHKRVHTGEKPYRCRFCGRDFSRKEILERHLKVHTGTGLNMLKKEAPPPLSWSMFHQTESHDSVSSP</sequence>
<dbReference type="Proteomes" id="UP000694558">
    <property type="component" value="Chromosome 22"/>
</dbReference>
<dbReference type="PROSITE" id="PS50157">
    <property type="entry name" value="ZINC_FINGER_C2H2_2"/>
    <property type="match status" value="7"/>
</dbReference>
<proteinExistence type="predicted"/>
<evidence type="ECO:0000256" key="6">
    <source>
        <dbReference type="SAM" id="MobiDB-lite"/>
    </source>
</evidence>
<dbReference type="Gene3D" id="3.30.160.60">
    <property type="entry name" value="Classic Zinc Finger"/>
    <property type="match status" value="7"/>
</dbReference>
<dbReference type="Pfam" id="PF00096">
    <property type="entry name" value="zf-C2H2"/>
    <property type="match status" value="4"/>
</dbReference>